<evidence type="ECO:0000256" key="3">
    <source>
        <dbReference type="SAM" id="SignalP"/>
    </source>
</evidence>
<reference evidence="4 5" key="1">
    <citation type="submission" date="2017-05" db="EMBL/GenBank/DDBJ databases">
        <authorList>
            <person name="Varghese N."/>
            <person name="Submissions S."/>
        </authorList>
    </citation>
    <scope>NUCLEOTIDE SEQUENCE [LARGE SCALE GENOMIC DNA]</scope>
    <source>
        <strain evidence="4 5">DSM 15522</strain>
    </source>
</reference>
<evidence type="ECO:0000256" key="1">
    <source>
        <dbReference type="SAM" id="Coils"/>
    </source>
</evidence>
<comment type="caution">
    <text evidence="4">The sequence shown here is derived from an EMBL/GenBank/DDBJ whole genome shotgun (WGS) entry which is preliminary data.</text>
</comment>
<keyword evidence="1" id="KW-0175">Coiled coil</keyword>
<dbReference type="EMBL" id="FXUB01000001">
    <property type="protein sequence ID" value="SMP03563.1"/>
    <property type="molecule type" value="Genomic_DNA"/>
</dbReference>
<feature type="chain" id="PRO_5046445873" evidence="3">
    <location>
        <begin position="23"/>
        <end position="161"/>
    </location>
</feature>
<keyword evidence="2" id="KW-0812">Transmembrane</keyword>
<evidence type="ECO:0000256" key="2">
    <source>
        <dbReference type="SAM" id="Phobius"/>
    </source>
</evidence>
<name>A0ABY1N8V7_9BACT</name>
<feature type="signal peptide" evidence="3">
    <location>
        <begin position="1"/>
        <end position="22"/>
    </location>
</feature>
<feature type="coiled-coil region" evidence="1">
    <location>
        <begin position="38"/>
        <end position="76"/>
    </location>
</feature>
<accession>A0ABY1N8V7</accession>
<protein>
    <submittedName>
        <fullName evidence="4">Uncharacterized protein</fullName>
    </submittedName>
</protein>
<dbReference type="RefSeq" id="WP_283399639.1">
    <property type="nucleotide sequence ID" value="NZ_FXUB01000001.1"/>
</dbReference>
<keyword evidence="2" id="KW-1133">Transmembrane helix</keyword>
<keyword evidence="3" id="KW-0732">Signal</keyword>
<sequence length="161" mass="19424">MRRILCGLFFVAVLFSPSYTRAQQQYVKVTNEMIYQKLIEIEKRQAVLEAEFKAFREETNRRFDDVSKRFEELREDMNKRFNELINFLWMITAIFTTLTLGVIGFAYWDRRTIIRKSKEETLEEIERKWKPERIDKLVSSLRELAKKDAQVAEVLKKFNLL</sequence>
<keyword evidence="2" id="KW-0472">Membrane</keyword>
<dbReference type="Proteomes" id="UP001157911">
    <property type="component" value="Unassembled WGS sequence"/>
</dbReference>
<evidence type="ECO:0000313" key="5">
    <source>
        <dbReference type="Proteomes" id="UP001157911"/>
    </source>
</evidence>
<evidence type="ECO:0000313" key="4">
    <source>
        <dbReference type="EMBL" id="SMP03563.1"/>
    </source>
</evidence>
<keyword evidence="5" id="KW-1185">Reference proteome</keyword>
<proteinExistence type="predicted"/>
<gene>
    <name evidence="4" type="ORF">SAMN06265339_0127</name>
</gene>
<organism evidence="4 5">
    <name type="scientific">Desulfurobacterium pacificum</name>
    <dbReference type="NCBI Taxonomy" id="240166"/>
    <lineage>
        <taxon>Bacteria</taxon>
        <taxon>Pseudomonadati</taxon>
        <taxon>Aquificota</taxon>
        <taxon>Aquificia</taxon>
        <taxon>Desulfurobacteriales</taxon>
        <taxon>Desulfurobacteriaceae</taxon>
        <taxon>Desulfurobacterium</taxon>
    </lineage>
</organism>
<feature type="transmembrane region" description="Helical" evidence="2">
    <location>
        <begin position="87"/>
        <end position="108"/>
    </location>
</feature>